<dbReference type="PANTHER" id="PTHR43394">
    <property type="entry name" value="ATP-DEPENDENT PERMEASE MDL1, MITOCHONDRIAL"/>
    <property type="match status" value="1"/>
</dbReference>
<comment type="subcellular location">
    <subcellularLocation>
        <location evidence="1">Cell membrane</location>
        <topology evidence="1">Multi-pass membrane protein</topology>
    </subcellularLocation>
</comment>
<gene>
    <name evidence="10" type="ORF">NE686_22135</name>
</gene>
<keyword evidence="11" id="KW-1185">Reference proteome</keyword>
<dbReference type="GO" id="GO:0005524">
    <property type="term" value="F:ATP binding"/>
    <property type="evidence" value="ECO:0007669"/>
    <property type="project" value="UniProtKB-KW"/>
</dbReference>
<dbReference type="SUPFAM" id="SSF52540">
    <property type="entry name" value="P-loop containing nucleoside triphosphate hydrolases"/>
    <property type="match status" value="1"/>
</dbReference>
<feature type="transmembrane region" description="Helical" evidence="7">
    <location>
        <begin position="241"/>
        <end position="263"/>
    </location>
</feature>
<dbReference type="Proteomes" id="UP001524478">
    <property type="component" value="Unassembled WGS sequence"/>
</dbReference>
<keyword evidence="3" id="KW-0547">Nucleotide-binding</keyword>
<proteinExistence type="predicted"/>
<dbReference type="PROSITE" id="PS50893">
    <property type="entry name" value="ABC_TRANSPORTER_2"/>
    <property type="match status" value="1"/>
</dbReference>
<protein>
    <submittedName>
        <fullName evidence="10">ABC transporter ATP-binding protein/permease</fullName>
    </submittedName>
</protein>
<sequence>MLYIRKSLSLLDKYKNRYLIIKITNIFINIIALIEAYFISMIVTSIIQNKISLFKRYLLFFLIYYLIFRVINYLLDTLSAKLIVRINNNVKKTIFYSYFSHFQYSSDYNSAKLNNVFLNDYNTPLDYLNCLFNYLSEIIVLISMLFILIRQNILFLYTVLLVIPIIFINMYYAKKIKAFNKIDYYYSDLVLGIIKKVTNVIYEIASNQKIKSFITNDFNNCIDKKILNVDELNKSKINLQYLMELVIKANIFLFYALAGALVLKKQLNPEIFMFLSFYIQKVLMSIINITGIIPSIQRYHLGLDRVFEIIEKNQIFEHDEKNKLSLNFINKLEIEKAEFRIGESCILENIDLHLNKGEHILIEGENGSGKSSLIKLISLQYPLTEGSYLINDKKYRGYKFKDIMRNISISNQKPIIYPLSIRDNILYEVNDISYSLNEILMDFDLFDYIEKLESGIDTLIDENYELSGGQKKKIELIRCLTKDASIYILDEPLANLDNKFEAKFDYILNKYLRDKTVIMIEHGGYRSNFFDRYYKFIDEKLEVSNG</sequence>
<dbReference type="PROSITE" id="PS50929">
    <property type="entry name" value="ABC_TM1F"/>
    <property type="match status" value="1"/>
</dbReference>
<feature type="domain" description="ABC transmembrane type-1" evidence="9">
    <location>
        <begin position="26"/>
        <end position="298"/>
    </location>
</feature>
<dbReference type="Pfam" id="PF00005">
    <property type="entry name" value="ABC_tran"/>
    <property type="match status" value="1"/>
</dbReference>
<evidence type="ECO:0000259" key="8">
    <source>
        <dbReference type="PROSITE" id="PS50893"/>
    </source>
</evidence>
<evidence type="ECO:0000313" key="10">
    <source>
        <dbReference type="EMBL" id="MCQ4925808.1"/>
    </source>
</evidence>
<organism evidence="10 11">
    <name type="scientific">Tissierella carlieri</name>
    <dbReference type="NCBI Taxonomy" id="689904"/>
    <lineage>
        <taxon>Bacteria</taxon>
        <taxon>Bacillati</taxon>
        <taxon>Bacillota</taxon>
        <taxon>Tissierellia</taxon>
        <taxon>Tissierellales</taxon>
        <taxon>Tissierellaceae</taxon>
        <taxon>Tissierella</taxon>
    </lineage>
</organism>
<accession>A0ABT1SH37</accession>
<feature type="transmembrane region" description="Helical" evidence="7">
    <location>
        <begin position="20"/>
        <end position="45"/>
    </location>
</feature>
<dbReference type="InterPro" id="IPR003593">
    <property type="entry name" value="AAA+_ATPase"/>
</dbReference>
<dbReference type="EMBL" id="JANGAC010000033">
    <property type="protein sequence ID" value="MCQ4925808.1"/>
    <property type="molecule type" value="Genomic_DNA"/>
</dbReference>
<dbReference type="Gene3D" id="1.20.1560.10">
    <property type="entry name" value="ABC transporter type 1, transmembrane domain"/>
    <property type="match status" value="1"/>
</dbReference>
<evidence type="ECO:0000256" key="5">
    <source>
        <dbReference type="ARBA" id="ARBA00022989"/>
    </source>
</evidence>
<evidence type="ECO:0000256" key="3">
    <source>
        <dbReference type="ARBA" id="ARBA00022741"/>
    </source>
</evidence>
<feature type="transmembrane region" description="Helical" evidence="7">
    <location>
        <begin position="131"/>
        <end position="149"/>
    </location>
</feature>
<dbReference type="InterPro" id="IPR036640">
    <property type="entry name" value="ABC1_TM_sf"/>
</dbReference>
<dbReference type="Gene3D" id="3.40.50.300">
    <property type="entry name" value="P-loop containing nucleotide triphosphate hydrolases"/>
    <property type="match status" value="1"/>
</dbReference>
<dbReference type="InterPro" id="IPR027417">
    <property type="entry name" value="P-loop_NTPase"/>
</dbReference>
<dbReference type="InterPro" id="IPR011527">
    <property type="entry name" value="ABC1_TM_dom"/>
</dbReference>
<evidence type="ECO:0000259" key="9">
    <source>
        <dbReference type="PROSITE" id="PS50929"/>
    </source>
</evidence>
<keyword evidence="5 7" id="KW-1133">Transmembrane helix</keyword>
<feature type="domain" description="ABC transporter" evidence="8">
    <location>
        <begin position="329"/>
        <end position="546"/>
    </location>
</feature>
<keyword evidence="6 7" id="KW-0472">Membrane</keyword>
<dbReference type="SMART" id="SM00382">
    <property type="entry name" value="AAA"/>
    <property type="match status" value="1"/>
</dbReference>
<feature type="transmembrane region" description="Helical" evidence="7">
    <location>
        <begin position="155"/>
        <end position="172"/>
    </location>
</feature>
<dbReference type="SUPFAM" id="SSF90123">
    <property type="entry name" value="ABC transporter transmembrane region"/>
    <property type="match status" value="1"/>
</dbReference>
<name>A0ABT1SH37_9FIRM</name>
<dbReference type="InterPro" id="IPR017871">
    <property type="entry name" value="ABC_transporter-like_CS"/>
</dbReference>
<evidence type="ECO:0000256" key="4">
    <source>
        <dbReference type="ARBA" id="ARBA00022840"/>
    </source>
</evidence>
<dbReference type="PANTHER" id="PTHR43394:SF1">
    <property type="entry name" value="ATP-BINDING CASSETTE SUB-FAMILY B MEMBER 10, MITOCHONDRIAL"/>
    <property type="match status" value="1"/>
</dbReference>
<comment type="caution">
    <text evidence="10">The sequence shown here is derived from an EMBL/GenBank/DDBJ whole genome shotgun (WGS) entry which is preliminary data.</text>
</comment>
<evidence type="ECO:0000256" key="7">
    <source>
        <dbReference type="SAM" id="Phobius"/>
    </source>
</evidence>
<keyword evidence="2 7" id="KW-0812">Transmembrane</keyword>
<dbReference type="RefSeq" id="WP_256313144.1">
    <property type="nucleotide sequence ID" value="NZ_JANGAC010000033.1"/>
</dbReference>
<evidence type="ECO:0000313" key="11">
    <source>
        <dbReference type="Proteomes" id="UP001524478"/>
    </source>
</evidence>
<dbReference type="InterPro" id="IPR003439">
    <property type="entry name" value="ABC_transporter-like_ATP-bd"/>
</dbReference>
<dbReference type="InterPro" id="IPR039421">
    <property type="entry name" value="Type_1_exporter"/>
</dbReference>
<keyword evidence="4 10" id="KW-0067">ATP-binding</keyword>
<evidence type="ECO:0000256" key="6">
    <source>
        <dbReference type="ARBA" id="ARBA00023136"/>
    </source>
</evidence>
<feature type="transmembrane region" description="Helical" evidence="7">
    <location>
        <begin position="57"/>
        <end position="75"/>
    </location>
</feature>
<dbReference type="PROSITE" id="PS00211">
    <property type="entry name" value="ABC_TRANSPORTER_1"/>
    <property type="match status" value="1"/>
</dbReference>
<evidence type="ECO:0000256" key="1">
    <source>
        <dbReference type="ARBA" id="ARBA00004651"/>
    </source>
</evidence>
<reference evidence="10 11" key="1">
    <citation type="submission" date="2022-06" db="EMBL/GenBank/DDBJ databases">
        <title>Isolation of gut microbiota from human fecal samples.</title>
        <authorList>
            <person name="Pamer E.G."/>
            <person name="Barat B."/>
            <person name="Waligurski E."/>
            <person name="Medina S."/>
            <person name="Paddock L."/>
            <person name="Mostad J."/>
        </authorList>
    </citation>
    <scope>NUCLEOTIDE SEQUENCE [LARGE SCALE GENOMIC DNA]</scope>
    <source>
        <strain evidence="10 11">DFI.7.95</strain>
    </source>
</reference>
<evidence type="ECO:0000256" key="2">
    <source>
        <dbReference type="ARBA" id="ARBA00022692"/>
    </source>
</evidence>